<reference evidence="1" key="1">
    <citation type="journal article" date="2021" name="New Phytol.">
        <title>Evolutionary innovations through gain and loss of genes in the ectomycorrhizal Boletales.</title>
        <authorList>
            <person name="Wu G."/>
            <person name="Miyauchi S."/>
            <person name="Morin E."/>
            <person name="Kuo A."/>
            <person name="Drula E."/>
            <person name="Varga T."/>
            <person name="Kohler A."/>
            <person name="Feng B."/>
            <person name="Cao Y."/>
            <person name="Lipzen A."/>
            <person name="Daum C."/>
            <person name="Hundley H."/>
            <person name="Pangilinan J."/>
            <person name="Johnson J."/>
            <person name="Barry K."/>
            <person name="LaButti K."/>
            <person name="Ng V."/>
            <person name="Ahrendt S."/>
            <person name="Min B."/>
            <person name="Choi I.G."/>
            <person name="Park H."/>
            <person name="Plett J.M."/>
            <person name="Magnuson J."/>
            <person name="Spatafora J.W."/>
            <person name="Nagy L.G."/>
            <person name="Henrissat B."/>
            <person name="Grigoriev I.V."/>
            <person name="Yang Z.L."/>
            <person name="Xu J."/>
            <person name="Martin F.M."/>
        </authorList>
    </citation>
    <scope>NUCLEOTIDE SEQUENCE</scope>
    <source>
        <strain evidence="1">KUC20120723A-06</strain>
    </source>
</reference>
<evidence type="ECO:0000313" key="1">
    <source>
        <dbReference type="EMBL" id="KAH7924443.1"/>
    </source>
</evidence>
<comment type="caution">
    <text evidence="1">The sequence shown here is derived from an EMBL/GenBank/DDBJ whole genome shotgun (WGS) entry which is preliminary data.</text>
</comment>
<dbReference type="Proteomes" id="UP000790709">
    <property type="component" value="Unassembled WGS sequence"/>
</dbReference>
<proteinExistence type="predicted"/>
<protein>
    <submittedName>
        <fullName evidence="1">Uncharacterized protein</fullName>
    </submittedName>
</protein>
<feature type="non-terminal residue" evidence="1">
    <location>
        <position position="1"/>
    </location>
</feature>
<dbReference type="EMBL" id="MU266424">
    <property type="protein sequence ID" value="KAH7924443.1"/>
    <property type="molecule type" value="Genomic_DNA"/>
</dbReference>
<accession>A0ACB8BIS2</accession>
<organism evidence="1 2">
    <name type="scientific">Leucogyrophana mollusca</name>
    <dbReference type="NCBI Taxonomy" id="85980"/>
    <lineage>
        <taxon>Eukaryota</taxon>
        <taxon>Fungi</taxon>
        <taxon>Dikarya</taxon>
        <taxon>Basidiomycota</taxon>
        <taxon>Agaricomycotina</taxon>
        <taxon>Agaricomycetes</taxon>
        <taxon>Agaricomycetidae</taxon>
        <taxon>Boletales</taxon>
        <taxon>Boletales incertae sedis</taxon>
        <taxon>Leucogyrophana</taxon>
    </lineage>
</organism>
<name>A0ACB8BIS2_9AGAM</name>
<gene>
    <name evidence="1" type="ORF">BV22DRAFT_1013257</name>
</gene>
<sequence length="115" mass="12355">EEEFSRSDAPKEEPQLKASEEPETKSPPKLVPSATGSLPAKPQPADAGSLSYSAQIARQFSAYQQTPSQERQPRPALPLPANPQAGPSAIATHEGPPDRSSQERPIRPSEMKDEG</sequence>
<keyword evidence="2" id="KW-1185">Reference proteome</keyword>
<evidence type="ECO:0000313" key="2">
    <source>
        <dbReference type="Proteomes" id="UP000790709"/>
    </source>
</evidence>